<dbReference type="InterPro" id="IPR008753">
    <property type="entry name" value="Peptidase_M13_N"/>
</dbReference>
<proteinExistence type="inferred from homology"/>
<dbReference type="InterPro" id="IPR042089">
    <property type="entry name" value="Peptidase_M13_dom_2"/>
</dbReference>
<comment type="similarity">
    <text evidence="2">Belongs to the peptidase M13 family.</text>
</comment>
<dbReference type="InterPro" id="IPR024079">
    <property type="entry name" value="MetalloPept_cat_dom_sf"/>
</dbReference>
<accession>A0A6G0ZEQ7</accession>
<dbReference type="PROSITE" id="PS51885">
    <property type="entry name" value="NEPRILYSIN"/>
    <property type="match status" value="1"/>
</dbReference>
<comment type="subcellular location">
    <subcellularLocation>
        <location evidence="1">Cell membrane</location>
        <topology evidence="1">Single-pass type II membrane protein</topology>
    </subcellularLocation>
</comment>
<reference evidence="4 5" key="1">
    <citation type="submission" date="2019-08" db="EMBL/GenBank/DDBJ databases">
        <title>Whole genome of Aphis craccivora.</title>
        <authorList>
            <person name="Voronova N.V."/>
            <person name="Shulinski R.S."/>
            <person name="Bandarenka Y.V."/>
            <person name="Zhorov D.G."/>
            <person name="Warner D."/>
        </authorList>
    </citation>
    <scope>NUCLEOTIDE SEQUENCE [LARGE SCALE GENOMIC DNA]</scope>
    <source>
        <strain evidence="4">180601</strain>
        <tissue evidence="4">Whole Body</tissue>
    </source>
</reference>
<comment type="caution">
    <text evidence="4">The sequence shown here is derived from an EMBL/GenBank/DDBJ whole genome shotgun (WGS) entry which is preliminary data.</text>
</comment>
<feature type="domain" description="Peptidase M13 N-terminal" evidence="3">
    <location>
        <begin position="21"/>
        <end position="241"/>
    </location>
</feature>
<keyword evidence="5" id="KW-1185">Reference proteome</keyword>
<evidence type="ECO:0000256" key="2">
    <source>
        <dbReference type="ARBA" id="ARBA00007357"/>
    </source>
</evidence>
<evidence type="ECO:0000256" key="1">
    <source>
        <dbReference type="ARBA" id="ARBA00004401"/>
    </source>
</evidence>
<organism evidence="4 5">
    <name type="scientific">Aphis craccivora</name>
    <name type="common">Cowpea aphid</name>
    <dbReference type="NCBI Taxonomy" id="307492"/>
    <lineage>
        <taxon>Eukaryota</taxon>
        <taxon>Metazoa</taxon>
        <taxon>Ecdysozoa</taxon>
        <taxon>Arthropoda</taxon>
        <taxon>Hexapoda</taxon>
        <taxon>Insecta</taxon>
        <taxon>Pterygota</taxon>
        <taxon>Neoptera</taxon>
        <taxon>Paraneoptera</taxon>
        <taxon>Hemiptera</taxon>
        <taxon>Sternorrhyncha</taxon>
        <taxon>Aphidomorpha</taxon>
        <taxon>Aphidoidea</taxon>
        <taxon>Aphididae</taxon>
        <taxon>Aphidini</taxon>
        <taxon>Aphis</taxon>
        <taxon>Aphis</taxon>
    </lineage>
</organism>
<sequence length="440" mass="51800">MFTVFDVAVTLINCMNEIVEPCEDFYEFACLKLIILSIRIKKENSWSTIILLKLKHTVKKFLNKENEKYEPTAVHKTNQDSIKYDPLWDVWKKIDLNTDYLNDSLQLEIETILARLRIYFNLNIFFNIYIDEDLRNSSSHSLLAIDRNLESNKYKERNNMKPNNVNIEEALPKLSEYFNLLVDKLLNRNQTCIKKLTVEDLVNTTNELVHFRKELSKVSHDSYNLINNIPEVITLRESQELTDIFGDKFMYFCVELYNFEIYLEMYILSSVVSTLEYKLPSGETFNSEHCFSLTNELFYMVTGYLMINTLDNSSKAALTEMTDNIKWAFRKMVHQARWMDDETKNATLRKLANMKTYDNTGRLYNELGNVEQWWTNKIVEEYMKRASCLISHYDGIKVVRNSSVRPDVVRVREDLSLSPEFAKAWSCPIGTTKNPKNDKF</sequence>
<feature type="domain" description="Peptidase M13 N-terminal" evidence="3">
    <location>
        <begin position="287"/>
        <end position="356"/>
    </location>
</feature>
<dbReference type="AlphaFoldDB" id="A0A6G0ZEQ7"/>
<evidence type="ECO:0000259" key="3">
    <source>
        <dbReference type="Pfam" id="PF05649"/>
    </source>
</evidence>
<dbReference type="Gene3D" id="3.40.390.10">
    <property type="entry name" value="Collagenase (Catalytic Domain)"/>
    <property type="match status" value="1"/>
</dbReference>
<dbReference type="PANTHER" id="PTHR11733:SF167">
    <property type="entry name" value="FI17812P1-RELATED"/>
    <property type="match status" value="1"/>
</dbReference>
<gene>
    <name evidence="4" type="ORF">FWK35_00002039</name>
</gene>
<dbReference type="InterPro" id="IPR000718">
    <property type="entry name" value="Peptidase_M13"/>
</dbReference>
<dbReference type="SUPFAM" id="SSF55486">
    <property type="entry name" value="Metalloproteases ('zincins'), catalytic domain"/>
    <property type="match status" value="1"/>
</dbReference>
<dbReference type="Pfam" id="PF05649">
    <property type="entry name" value="Peptidase_M13_N"/>
    <property type="match status" value="2"/>
</dbReference>
<dbReference type="Proteomes" id="UP000478052">
    <property type="component" value="Unassembled WGS sequence"/>
</dbReference>
<protein>
    <submittedName>
        <fullName evidence="4">Neprilysin-2-like</fullName>
    </submittedName>
</protein>
<dbReference type="PANTHER" id="PTHR11733">
    <property type="entry name" value="ZINC METALLOPROTEASE FAMILY M13 NEPRILYSIN-RELATED"/>
    <property type="match status" value="1"/>
</dbReference>
<dbReference type="Gene3D" id="1.10.1380.10">
    <property type="entry name" value="Neutral endopeptidase , domain2"/>
    <property type="match status" value="2"/>
</dbReference>
<evidence type="ECO:0000313" key="5">
    <source>
        <dbReference type="Proteomes" id="UP000478052"/>
    </source>
</evidence>
<dbReference type="GO" id="GO:0005886">
    <property type="term" value="C:plasma membrane"/>
    <property type="evidence" value="ECO:0007669"/>
    <property type="project" value="UniProtKB-SubCell"/>
</dbReference>
<dbReference type="EMBL" id="VUJU01000629">
    <property type="protein sequence ID" value="KAF0769227.1"/>
    <property type="molecule type" value="Genomic_DNA"/>
</dbReference>
<evidence type="ECO:0000313" key="4">
    <source>
        <dbReference type="EMBL" id="KAF0769227.1"/>
    </source>
</evidence>
<dbReference type="GO" id="GO:0016485">
    <property type="term" value="P:protein processing"/>
    <property type="evidence" value="ECO:0007669"/>
    <property type="project" value="TreeGrafter"/>
</dbReference>
<name>A0A6G0ZEQ7_APHCR</name>
<dbReference type="OrthoDB" id="6475849at2759"/>
<dbReference type="GO" id="GO:0004222">
    <property type="term" value="F:metalloendopeptidase activity"/>
    <property type="evidence" value="ECO:0007669"/>
    <property type="project" value="InterPro"/>
</dbReference>